<organism evidence="1 2">
    <name type="scientific">Batillaria attramentaria</name>
    <dbReference type="NCBI Taxonomy" id="370345"/>
    <lineage>
        <taxon>Eukaryota</taxon>
        <taxon>Metazoa</taxon>
        <taxon>Spiralia</taxon>
        <taxon>Lophotrochozoa</taxon>
        <taxon>Mollusca</taxon>
        <taxon>Gastropoda</taxon>
        <taxon>Caenogastropoda</taxon>
        <taxon>Sorbeoconcha</taxon>
        <taxon>Cerithioidea</taxon>
        <taxon>Batillariidae</taxon>
        <taxon>Batillaria</taxon>
    </lineage>
</organism>
<protein>
    <submittedName>
        <fullName evidence="1">Uncharacterized protein</fullName>
    </submittedName>
</protein>
<dbReference type="Proteomes" id="UP001519460">
    <property type="component" value="Unassembled WGS sequence"/>
</dbReference>
<gene>
    <name evidence="1" type="ORF">BaRGS_00035182</name>
</gene>
<dbReference type="EMBL" id="JACVVK020000464">
    <property type="protein sequence ID" value="KAK7473579.1"/>
    <property type="molecule type" value="Genomic_DNA"/>
</dbReference>
<accession>A0ABD0JFQ1</accession>
<comment type="caution">
    <text evidence="1">The sequence shown here is derived from an EMBL/GenBank/DDBJ whole genome shotgun (WGS) entry which is preliminary data.</text>
</comment>
<reference evidence="1 2" key="1">
    <citation type="journal article" date="2023" name="Sci. Data">
        <title>Genome assembly of the Korean intertidal mud-creeper Batillaria attramentaria.</title>
        <authorList>
            <person name="Patra A.K."/>
            <person name="Ho P.T."/>
            <person name="Jun S."/>
            <person name="Lee S.J."/>
            <person name="Kim Y."/>
            <person name="Won Y.J."/>
        </authorList>
    </citation>
    <scope>NUCLEOTIDE SEQUENCE [LARGE SCALE GENOMIC DNA]</scope>
    <source>
        <strain evidence="1">Wonlab-2016</strain>
    </source>
</reference>
<evidence type="ECO:0000313" key="1">
    <source>
        <dbReference type="EMBL" id="KAK7473579.1"/>
    </source>
</evidence>
<sequence>MYSFRAERSEISCADNNFKPLTSVRLAATPESDGCRPLAPCAVTHLLQRHVQIVSLEVVLIAWLQTDTVVSRMNDRRQKMAGRRGKTGRGNLPPAWCSDPYCVKMGDCGGRWGQ</sequence>
<keyword evidence="2" id="KW-1185">Reference proteome</keyword>
<name>A0ABD0JFQ1_9CAEN</name>
<evidence type="ECO:0000313" key="2">
    <source>
        <dbReference type="Proteomes" id="UP001519460"/>
    </source>
</evidence>
<proteinExistence type="predicted"/>
<dbReference type="AlphaFoldDB" id="A0ABD0JFQ1"/>